<sequence>MIVSKYEREFVKLSKYVKECISNEIAICKRFEEGLNEDIKMLVGILEIKEFDVLVDRAYKAEELSKEKNQVEMEARTSSKIFTGKSYQSTSKKSKRYHDHSTTSARYLGETETTSVASADSVRNLKPRCKHCNKLYFGECCMRSGACFRCGSFDHYLRDCPEKPEKDTVQTSRLRNSATRGRPPRNPGNVSGS</sequence>
<dbReference type="Gene3D" id="4.10.60.10">
    <property type="entry name" value="Zinc finger, CCHC-type"/>
    <property type="match status" value="1"/>
</dbReference>
<dbReference type="OrthoDB" id="1936908at2759"/>
<dbReference type="PANTHER" id="PTHR34482:SF36">
    <property type="entry name" value="RETROTRANSPOSON GAG DOMAIN-CONTAINING PROTEIN"/>
    <property type="match status" value="1"/>
</dbReference>
<dbReference type="PANTHER" id="PTHR34482">
    <property type="entry name" value="DNA DAMAGE-INDUCIBLE PROTEIN 1-LIKE"/>
    <property type="match status" value="1"/>
</dbReference>
<keyword evidence="5" id="KW-1185">Reference proteome</keyword>
<dbReference type="EMBL" id="SMMG02000003">
    <property type="protein sequence ID" value="KAA3481031.1"/>
    <property type="molecule type" value="Genomic_DNA"/>
</dbReference>
<protein>
    <submittedName>
        <fullName evidence="4">Maturase K</fullName>
    </submittedName>
</protein>
<evidence type="ECO:0000259" key="3">
    <source>
        <dbReference type="PROSITE" id="PS50158"/>
    </source>
</evidence>
<dbReference type="SUPFAM" id="SSF57756">
    <property type="entry name" value="Retrovirus zinc finger-like domains"/>
    <property type="match status" value="1"/>
</dbReference>
<keyword evidence="1" id="KW-0862">Zinc</keyword>
<name>A0A5B6WGL4_9ROSI</name>
<keyword evidence="1" id="KW-0479">Metal-binding</keyword>
<dbReference type="Proteomes" id="UP000325315">
    <property type="component" value="Unassembled WGS sequence"/>
</dbReference>
<feature type="domain" description="CCHC-type" evidence="3">
    <location>
        <begin position="147"/>
        <end position="162"/>
    </location>
</feature>
<organism evidence="4 5">
    <name type="scientific">Gossypium australe</name>
    <dbReference type="NCBI Taxonomy" id="47621"/>
    <lineage>
        <taxon>Eukaryota</taxon>
        <taxon>Viridiplantae</taxon>
        <taxon>Streptophyta</taxon>
        <taxon>Embryophyta</taxon>
        <taxon>Tracheophyta</taxon>
        <taxon>Spermatophyta</taxon>
        <taxon>Magnoliopsida</taxon>
        <taxon>eudicotyledons</taxon>
        <taxon>Gunneridae</taxon>
        <taxon>Pentapetalae</taxon>
        <taxon>rosids</taxon>
        <taxon>malvids</taxon>
        <taxon>Malvales</taxon>
        <taxon>Malvaceae</taxon>
        <taxon>Malvoideae</taxon>
        <taxon>Gossypium</taxon>
    </lineage>
</organism>
<accession>A0A5B6WGL4</accession>
<gene>
    <name evidence="4" type="ORF">EPI10_021430</name>
</gene>
<dbReference type="AlphaFoldDB" id="A0A5B6WGL4"/>
<comment type="caution">
    <text evidence="4">The sequence shown here is derived from an EMBL/GenBank/DDBJ whole genome shotgun (WGS) entry which is preliminary data.</text>
</comment>
<evidence type="ECO:0000313" key="5">
    <source>
        <dbReference type="Proteomes" id="UP000325315"/>
    </source>
</evidence>
<dbReference type="SMART" id="SM00343">
    <property type="entry name" value="ZnF_C2HC"/>
    <property type="match status" value="1"/>
</dbReference>
<dbReference type="GO" id="GO:0003676">
    <property type="term" value="F:nucleic acid binding"/>
    <property type="evidence" value="ECO:0007669"/>
    <property type="project" value="InterPro"/>
</dbReference>
<dbReference type="InterPro" id="IPR001878">
    <property type="entry name" value="Znf_CCHC"/>
</dbReference>
<dbReference type="PROSITE" id="PS50158">
    <property type="entry name" value="ZF_CCHC"/>
    <property type="match status" value="1"/>
</dbReference>
<keyword evidence="1" id="KW-0863">Zinc-finger</keyword>
<proteinExistence type="predicted"/>
<reference evidence="4" key="1">
    <citation type="submission" date="2019-08" db="EMBL/GenBank/DDBJ databases">
        <authorList>
            <person name="Liu F."/>
        </authorList>
    </citation>
    <scope>NUCLEOTIDE SEQUENCE [LARGE SCALE GENOMIC DNA]</scope>
    <source>
        <strain evidence="4">PA1801</strain>
        <tissue evidence="4">Leaf</tissue>
    </source>
</reference>
<evidence type="ECO:0000256" key="2">
    <source>
        <dbReference type="SAM" id="MobiDB-lite"/>
    </source>
</evidence>
<evidence type="ECO:0000313" key="4">
    <source>
        <dbReference type="EMBL" id="KAA3481031.1"/>
    </source>
</evidence>
<dbReference type="InterPro" id="IPR036875">
    <property type="entry name" value="Znf_CCHC_sf"/>
</dbReference>
<feature type="region of interest" description="Disordered" evidence="2">
    <location>
        <begin position="161"/>
        <end position="193"/>
    </location>
</feature>
<feature type="compositionally biased region" description="Polar residues" evidence="2">
    <location>
        <begin position="169"/>
        <end position="179"/>
    </location>
</feature>
<dbReference type="GO" id="GO:0008270">
    <property type="term" value="F:zinc ion binding"/>
    <property type="evidence" value="ECO:0007669"/>
    <property type="project" value="UniProtKB-KW"/>
</dbReference>
<dbReference type="Pfam" id="PF00098">
    <property type="entry name" value="zf-CCHC"/>
    <property type="match status" value="1"/>
</dbReference>
<evidence type="ECO:0000256" key="1">
    <source>
        <dbReference type="PROSITE-ProRule" id="PRU00047"/>
    </source>
</evidence>